<evidence type="ECO:0008006" key="5">
    <source>
        <dbReference type="Google" id="ProtNLM"/>
    </source>
</evidence>
<dbReference type="Proteomes" id="UP001201163">
    <property type="component" value="Unassembled WGS sequence"/>
</dbReference>
<keyword evidence="4" id="KW-1185">Reference proteome</keyword>
<sequence>MSWFSINGLVTSSSPVVITDQLASPADFLLHQLLSEYVKSSPDAKCIIISTAQDLVKWKAISSRSGLNLAQKLEQGSIIFIDVPNQLPDLSLSDGASLLPLLDLIRSCVERQNDAQNTLVIFDELATFEWIGHSALDISRFARALVAYCAKASGEPHPSLAVLQDALLFQGAISLVVRYHIAASGDLDSVLRILLQLSAYHIEVLPLSSGKSGSVSGEIALHAGVALSGKPLRVIPRSQALQYRLGDYHATYFERGTGHAVL</sequence>
<dbReference type="GO" id="GO:0002098">
    <property type="term" value="P:tRNA wobble uridine modification"/>
    <property type="evidence" value="ECO:0007669"/>
    <property type="project" value="InterPro"/>
</dbReference>
<evidence type="ECO:0000256" key="2">
    <source>
        <dbReference type="ARBA" id="ARBA00008837"/>
    </source>
</evidence>
<proteinExistence type="inferred from homology"/>
<accession>A0AAD4QEP5</accession>
<dbReference type="Pfam" id="PF09807">
    <property type="entry name" value="ELP6"/>
    <property type="match status" value="1"/>
</dbReference>
<evidence type="ECO:0000256" key="1">
    <source>
        <dbReference type="ARBA" id="ARBA00005043"/>
    </source>
</evidence>
<dbReference type="InterPro" id="IPR027417">
    <property type="entry name" value="P-loop_NTPase"/>
</dbReference>
<dbReference type="PANTHER" id="PTHR16184">
    <property type="entry name" value="ELONGATOR COMPLEX PROTEIN 6"/>
    <property type="match status" value="1"/>
</dbReference>
<comment type="pathway">
    <text evidence="1">tRNA modification; 5-methoxycarbonylmethyl-2-thiouridine-tRNA biosynthesis.</text>
</comment>
<dbReference type="InterPro" id="IPR018627">
    <property type="entry name" value="ELP6"/>
</dbReference>
<gene>
    <name evidence="3" type="ORF">EDB92DRAFT_1944518</name>
</gene>
<evidence type="ECO:0000313" key="3">
    <source>
        <dbReference type="EMBL" id="KAH8993365.1"/>
    </source>
</evidence>
<name>A0AAD4QEP5_9AGAM</name>
<evidence type="ECO:0000313" key="4">
    <source>
        <dbReference type="Proteomes" id="UP001201163"/>
    </source>
</evidence>
<organism evidence="3 4">
    <name type="scientific">Lactarius akahatsu</name>
    <dbReference type="NCBI Taxonomy" id="416441"/>
    <lineage>
        <taxon>Eukaryota</taxon>
        <taxon>Fungi</taxon>
        <taxon>Dikarya</taxon>
        <taxon>Basidiomycota</taxon>
        <taxon>Agaricomycotina</taxon>
        <taxon>Agaricomycetes</taxon>
        <taxon>Russulales</taxon>
        <taxon>Russulaceae</taxon>
        <taxon>Lactarius</taxon>
    </lineage>
</organism>
<reference evidence="3" key="1">
    <citation type="submission" date="2022-01" db="EMBL/GenBank/DDBJ databases">
        <title>Comparative genomics reveals a dynamic genome evolution in the ectomycorrhizal milk-cap (Lactarius) mushrooms.</title>
        <authorList>
            <consortium name="DOE Joint Genome Institute"/>
            <person name="Lebreton A."/>
            <person name="Tang N."/>
            <person name="Kuo A."/>
            <person name="LaButti K."/>
            <person name="Drula E."/>
            <person name="Barry K."/>
            <person name="Clum A."/>
            <person name="Lipzen A."/>
            <person name="Mousain D."/>
            <person name="Ng V."/>
            <person name="Wang R."/>
            <person name="Wang X."/>
            <person name="Dai Y."/>
            <person name="Henrissat B."/>
            <person name="Grigoriev I.V."/>
            <person name="Guerin-Laguette A."/>
            <person name="Yu F."/>
            <person name="Martin F.M."/>
        </authorList>
    </citation>
    <scope>NUCLEOTIDE SEQUENCE</scope>
    <source>
        <strain evidence="3">QP</strain>
    </source>
</reference>
<dbReference type="GO" id="GO:0033588">
    <property type="term" value="C:elongator holoenzyme complex"/>
    <property type="evidence" value="ECO:0007669"/>
    <property type="project" value="InterPro"/>
</dbReference>
<dbReference type="EMBL" id="JAKELL010000018">
    <property type="protein sequence ID" value="KAH8993365.1"/>
    <property type="molecule type" value="Genomic_DNA"/>
</dbReference>
<dbReference type="Gene3D" id="3.40.50.300">
    <property type="entry name" value="P-loop containing nucleotide triphosphate hydrolases"/>
    <property type="match status" value="1"/>
</dbReference>
<dbReference type="PANTHER" id="PTHR16184:SF6">
    <property type="entry name" value="ELONGATOR COMPLEX PROTEIN 6"/>
    <property type="match status" value="1"/>
</dbReference>
<comment type="similarity">
    <text evidence="2">Belongs to the ELP6 family.</text>
</comment>
<protein>
    <recommendedName>
        <fullName evidence="5">Elongator complex protein 6</fullName>
    </recommendedName>
</protein>
<comment type="caution">
    <text evidence="3">The sequence shown here is derived from an EMBL/GenBank/DDBJ whole genome shotgun (WGS) entry which is preliminary data.</text>
</comment>
<dbReference type="AlphaFoldDB" id="A0AAD4QEP5"/>